<dbReference type="InterPro" id="IPR003661">
    <property type="entry name" value="HisK_dim/P_dom"/>
</dbReference>
<dbReference type="SUPFAM" id="SSF55874">
    <property type="entry name" value="ATPase domain of HSP90 chaperone/DNA topoisomerase II/histidine kinase"/>
    <property type="match status" value="1"/>
</dbReference>
<dbReference type="CDD" id="cd00130">
    <property type="entry name" value="PAS"/>
    <property type="match status" value="1"/>
</dbReference>
<organism evidence="14 17">
    <name type="scientific">Leptospira langatensis</name>
    <dbReference type="NCBI Taxonomy" id="2484983"/>
    <lineage>
        <taxon>Bacteria</taxon>
        <taxon>Pseudomonadati</taxon>
        <taxon>Spirochaetota</taxon>
        <taxon>Spirochaetia</taxon>
        <taxon>Leptospirales</taxon>
        <taxon>Leptospiraceae</taxon>
        <taxon>Leptospira</taxon>
    </lineage>
</organism>
<evidence type="ECO:0000256" key="5">
    <source>
        <dbReference type="ARBA" id="ARBA00022741"/>
    </source>
</evidence>
<dbReference type="EMBL" id="RQER01000010">
    <property type="protein sequence ID" value="TGJ99050.1"/>
    <property type="molecule type" value="Genomic_DNA"/>
</dbReference>
<evidence type="ECO:0000313" key="16">
    <source>
        <dbReference type="Proteomes" id="UP000297273"/>
    </source>
</evidence>
<evidence type="ECO:0000256" key="4">
    <source>
        <dbReference type="ARBA" id="ARBA00022679"/>
    </source>
</evidence>
<evidence type="ECO:0000259" key="10">
    <source>
        <dbReference type="PROSITE" id="PS50109"/>
    </source>
</evidence>
<dbReference type="InterPro" id="IPR005467">
    <property type="entry name" value="His_kinase_dom"/>
</dbReference>
<dbReference type="Gene3D" id="3.30.565.10">
    <property type="entry name" value="Histidine kinase-like ATPase, C-terminal domain"/>
    <property type="match status" value="1"/>
</dbReference>
<dbReference type="InterPro" id="IPR036097">
    <property type="entry name" value="HisK_dim/P_sf"/>
</dbReference>
<dbReference type="EMBL" id="RQGC01000007">
    <property type="protein sequence ID" value="TGL40761.1"/>
    <property type="molecule type" value="Genomic_DNA"/>
</dbReference>
<keyword evidence="7" id="KW-0067">ATP-binding</keyword>
<keyword evidence="5" id="KW-0547">Nucleotide-binding</keyword>
<dbReference type="OrthoDB" id="9815750at2"/>
<dbReference type="InterPro" id="IPR004358">
    <property type="entry name" value="Sig_transdc_His_kin-like_C"/>
</dbReference>
<dbReference type="PROSITE" id="PS50109">
    <property type="entry name" value="HIS_KIN"/>
    <property type="match status" value="1"/>
</dbReference>
<keyword evidence="6" id="KW-0418">Kinase</keyword>
<dbReference type="EC" id="2.7.13.3" evidence="2"/>
<dbReference type="SUPFAM" id="SSF52172">
    <property type="entry name" value="CheY-like"/>
    <property type="match status" value="2"/>
</dbReference>
<dbReference type="NCBIfam" id="TIGR00229">
    <property type="entry name" value="sensory_box"/>
    <property type="match status" value="1"/>
</dbReference>
<reference evidence="15" key="1">
    <citation type="submission" date="2018-10" db="EMBL/GenBank/DDBJ databases">
        <authorList>
            <person name="Vincent A.T."/>
            <person name="Schiettekatte O."/>
            <person name="Bourhy P."/>
            <person name="Veyrier F.J."/>
            <person name="Picardeau M."/>
        </authorList>
    </citation>
    <scope>NUCLEOTIDE SEQUENCE</scope>
    <source>
        <strain evidence="15">201702690</strain>
    </source>
</reference>
<evidence type="ECO:0000313" key="17">
    <source>
        <dbReference type="Proteomes" id="UP000297946"/>
    </source>
</evidence>
<evidence type="ECO:0000259" key="13">
    <source>
        <dbReference type="PROSITE" id="PS50113"/>
    </source>
</evidence>
<gene>
    <name evidence="14" type="ORF">EHO57_15685</name>
    <name evidence="15" type="ORF">EHQ53_10815</name>
</gene>
<dbReference type="SMART" id="SM00086">
    <property type="entry name" value="PAC"/>
    <property type="match status" value="1"/>
</dbReference>
<proteinExistence type="predicted"/>
<dbReference type="PROSITE" id="PS50113">
    <property type="entry name" value="PAC"/>
    <property type="match status" value="1"/>
</dbReference>
<dbReference type="Proteomes" id="UP000297946">
    <property type="component" value="Unassembled WGS sequence"/>
</dbReference>
<dbReference type="InterPro" id="IPR001610">
    <property type="entry name" value="PAC"/>
</dbReference>
<dbReference type="InterPro" id="IPR001789">
    <property type="entry name" value="Sig_transdc_resp-reg_receiver"/>
</dbReference>
<dbReference type="SUPFAM" id="SSF47384">
    <property type="entry name" value="Homodimeric domain of signal transducing histidine kinase"/>
    <property type="match status" value="1"/>
</dbReference>
<dbReference type="SMART" id="SM00091">
    <property type="entry name" value="PAS"/>
    <property type="match status" value="1"/>
</dbReference>
<feature type="domain" description="Histidine kinase" evidence="10">
    <location>
        <begin position="271"/>
        <end position="494"/>
    </location>
</feature>
<reference evidence="14 17" key="2">
    <citation type="journal article" date="2019" name="PLoS Negl. Trop. Dis.">
        <title>Revisiting the worldwide diversity of Leptospira species in the environment.</title>
        <authorList>
            <person name="Vincent A.T."/>
            <person name="Schiettekatte O."/>
            <person name="Bourhy P."/>
            <person name="Veyrier F.J."/>
            <person name="Picardeau M."/>
        </authorList>
    </citation>
    <scope>NUCLEOTIDE SEQUENCE [LARGE SCALE GENOMIC DNA]</scope>
    <source>
        <strain evidence="15">201702690</strain>
        <strain evidence="14 17">SSW18</strain>
    </source>
</reference>
<dbReference type="Pfam" id="PF13426">
    <property type="entry name" value="PAS_9"/>
    <property type="match status" value="1"/>
</dbReference>
<feature type="domain" description="Response regulatory" evidence="11">
    <location>
        <begin position="514"/>
        <end position="624"/>
    </location>
</feature>
<dbReference type="InterPro" id="IPR003594">
    <property type="entry name" value="HATPase_dom"/>
</dbReference>
<dbReference type="PANTHER" id="PTHR43065:SF46">
    <property type="entry name" value="C4-DICARBOXYLATE TRANSPORT SENSOR PROTEIN DCTB"/>
    <property type="match status" value="1"/>
</dbReference>
<dbReference type="SMART" id="SM00387">
    <property type="entry name" value="HATPase_c"/>
    <property type="match status" value="1"/>
</dbReference>
<accession>A0A5F1ZSJ9</accession>
<dbReference type="InterPro" id="IPR036890">
    <property type="entry name" value="HATPase_C_sf"/>
</dbReference>
<comment type="catalytic activity">
    <reaction evidence="1">
        <text>ATP + protein L-histidine = ADP + protein N-phospho-L-histidine.</text>
        <dbReference type="EC" id="2.7.13.3"/>
    </reaction>
</comment>
<dbReference type="PANTHER" id="PTHR43065">
    <property type="entry name" value="SENSOR HISTIDINE KINASE"/>
    <property type="match status" value="1"/>
</dbReference>
<dbReference type="InterPro" id="IPR000014">
    <property type="entry name" value="PAS"/>
</dbReference>
<evidence type="ECO:0000256" key="8">
    <source>
        <dbReference type="ARBA" id="ARBA00023012"/>
    </source>
</evidence>
<evidence type="ECO:0000256" key="2">
    <source>
        <dbReference type="ARBA" id="ARBA00012438"/>
    </source>
</evidence>
<dbReference type="GO" id="GO:0005524">
    <property type="term" value="F:ATP binding"/>
    <property type="evidence" value="ECO:0007669"/>
    <property type="project" value="UniProtKB-KW"/>
</dbReference>
<evidence type="ECO:0000256" key="7">
    <source>
        <dbReference type="ARBA" id="ARBA00022840"/>
    </source>
</evidence>
<dbReference type="SMART" id="SM00388">
    <property type="entry name" value="HisKA"/>
    <property type="match status" value="1"/>
</dbReference>
<comment type="caution">
    <text evidence="14">The sequence shown here is derived from an EMBL/GenBank/DDBJ whole genome shotgun (WGS) entry which is preliminary data.</text>
</comment>
<feature type="domain" description="PAC" evidence="13">
    <location>
        <begin position="204"/>
        <end position="258"/>
    </location>
</feature>
<dbReference type="InterPro" id="IPR035965">
    <property type="entry name" value="PAS-like_dom_sf"/>
</dbReference>
<keyword evidence="16" id="KW-1185">Reference proteome</keyword>
<feature type="domain" description="PAS" evidence="12">
    <location>
        <begin position="150"/>
        <end position="203"/>
    </location>
</feature>
<keyword evidence="3 9" id="KW-0597">Phosphoprotein</keyword>
<dbReference type="Pfam" id="PF00512">
    <property type="entry name" value="HisKA"/>
    <property type="match status" value="1"/>
</dbReference>
<name>A0A5F1ZSJ9_9LEPT</name>
<evidence type="ECO:0000313" key="15">
    <source>
        <dbReference type="EMBL" id="TGL40761.1"/>
    </source>
</evidence>
<evidence type="ECO:0000313" key="14">
    <source>
        <dbReference type="EMBL" id="TGJ99050.1"/>
    </source>
</evidence>
<dbReference type="PROSITE" id="PS50112">
    <property type="entry name" value="PAS"/>
    <property type="match status" value="1"/>
</dbReference>
<dbReference type="GO" id="GO:0000155">
    <property type="term" value="F:phosphorelay sensor kinase activity"/>
    <property type="evidence" value="ECO:0007669"/>
    <property type="project" value="InterPro"/>
</dbReference>
<dbReference type="Proteomes" id="UP000297273">
    <property type="component" value="Unassembled WGS sequence"/>
</dbReference>
<dbReference type="AlphaFoldDB" id="A0A5F1ZSJ9"/>
<dbReference type="PROSITE" id="PS50110">
    <property type="entry name" value="RESPONSE_REGULATORY"/>
    <property type="match status" value="1"/>
</dbReference>
<evidence type="ECO:0000256" key="3">
    <source>
        <dbReference type="ARBA" id="ARBA00022553"/>
    </source>
</evidence>
<evidence type="ECO:0000256" key="6">
    <source>
        <dbReference type="ARBA" id="ARBA00022777"/>
    </source>
</evidence>
<dbReference type="SUPFAM" id="SSF55785">
    <property type="entry name" value="PYP-like sensor domain (PAS domain)"/>
    <property type="match status" value="1"/>
</dbReference>
<dbReference type="Gene3D" id="1.10.287.130">
    <property type="match status" value="1"/>
</dbReference>
<sequence length="628" mass="70613">MQRRILIIEDREDEYRSILGLLEAIEGKNIVSVRAFNAEEAEKFLATEFFDIIISSHKAGKSIVPRKDPGQRYLPPLILIVENAEIRKELRGKDENVSDILIKENLNFDLLDKSIRLLLQRKKNEESIGLLRMGIEKSNDIFLITEAKPIDGTGPKIVYVNEAFERLTGYRREEVIGKTPRILQGPKTDRAVLARIRDSISKGQACFAEVINYDKDGKEYWIEMDIFPITNDDGVTTHLMGIERDTTERKNTEEHLRQSQKMEAIGQLAGGMAHDFNNLLNVILANLDLLELKLKDSEDLLKRVRSAQDAIQRGVDVNKRLLAFSRKQALNPEPCDVNLILKEFRPILDQIRTENIEIEYEFSDEKIICDIERGGLENAVLNLALNARDSMPNGGKIYISCGFLRNGEETGSRISGLEPVDYSLITVTDTGTGMDEATKARIFDPFFSTKGGGKGTGLGLTMVYGFVKQSNGFLKVITVPDYGSSFLIFLPLLKNSSEGISHSSDHKNPLVRKKALVIEENRETAELAGVYLRELGFEPLLTSDIKRLTHFFSGDPNISFVLLDLHLARSKGLDIKAELDRLDSKRVILTSSNDLKESGIPNGFPFIRKPYTKMALKEAVRKIGESLA</sequence>
<protein>
    <recommendedName>
        <fullName evidence="2">histidine kinase</fullName>
        <ecNumber evidence="2">2.7.13.3</ecNumber>
    </recommendedName>
</protein>
<evidence type="ECO:0000259" key="11">
    <source>
        <dbReference type="PROSITE" id="PS50110"/>
    </source>
</evidence>
<evidence type="ECO:0000256" key="9">
    <source>
        <dbReference type="PROSITE-ProRule" id="PRU00169"/>
    </source>
</evidence>
<dbReference type="Pfam" id="PF02518">
    <property type="entry name" value="HATPase_c"/>
    <property type="match status" value="1"/>
</dbReference>
<evidence type="ECO:0000259" key="12">
    <source>
        <dbReference type="PROSITE" id="PS50112"/>
    </source>
</evidence>
<keyword evidence="8" id="KW-0902">Two-component regulatory system</keyword>
<feature type="modified residue" description="4-aspartylphosphate" evidence="9">
    <location>
        <position position="564"/>
    </location>
</feature>
<evidence type="ECO:0000256" key="1">
    <source>
        <dbReference type="ARBA" id="ARBA00000085"/>
    </source>
</evidence>
<dbReference type="Gene3D" id="3.40.50.2300">
    <property type="match status" value="1"/>
</dbReference>
<dbReference type="InterPro" id="IPR000700">
    <property type="entry name" value="PAS-assoc_C"/>
</dbReference>
<keyword evidence="4" id="KW-0808">Transferase</keyword>
<dbReference type="PRINTS" id="PR00344">
    <property type="entry name" value="BCTRLSENSOR"/>
</dbReference>
<dbReference type="InterPro" id="IPR011006">
    <property type="entry name" value="CheY-like_superfamily"/>
</dbReference>
<dbReference type="Gene3D" id="3.30.450.20">
    <property type="entry name" value="PAS domain"/>
    <property type="match status" value="1"/>
</dbReference>
<dbReference type="CDD" id="cd00082">
    <property type="entry name" value="HisKA"/>
    <property type="match status" value="1"/>
</dbReference>